<organism evidence="1 2">
    <name type="scientific">Leptospira broomii serovar Hurstbridge str. 5399</name>
    <dbReference type="NCBI Taxonomy" id="1049789"/>
    <lineage>
        <taxon>Bacteria</taxon>
        <taxon>Pseudomonadati</taxon>
        <taxon>Spirochaetota</taxon>
        <taxon>Spirochaetia</taxon>
        <taxon>Leptospirales</taxon>
        <taxon>Leptospiraceae</taxon>
        <taxon>Leptospira</taxon>
    </lineage>
</organism>
<accession>T0GF94</accession>
<proteinExistence type="predicted"/>
<evidence type="ECO:0000313" key="2">
    <source>
        <dbReference type="Proteomes" id="UP000015454"/>
    </source>
</evidence>
<dbReference type="Proteomes" id="UP000015454">
    <property type="component" value="Unassembled WGS sequence"/>
</dbReference>
<dbReference type="SUPFAM" id="SSF48576">
    <property type="entry name" value="Terpenoid synthases"/>
    <property type="match status" value="1"/>
</dbReference>
<keyword evidence="2" id="KW-1185">Reference proteome</keyword>
<name>T0GF94_9LEPT</name>
<evidence type="ECO:0000313" key="1">
    <source>
        <dbReference type="EMBL" id="EQA45499.1"/>
    </source>
</evidence>
<sequence>MLKLEFGKYEASMEEESFHKLFNGAILNLCNELPASLRTETLRFLREYSGGAISNNFDFFNKYHGPCYTIIYWINERAHNLPWDDPWLTLLIQSHSSALLLYSLDDHLVDKSLKTSGTLLQLRTQAWEKYSQAGKLFDKEIHKASLVREEFIDKYFRSIRDNGFTDTLEDYLTRFRSQMAIWSLQPYLLARSFLSREQAESVLKMYESFGIAWRLLEDYRDLGEDIETGSVSSMIYFLPEKVQLDWGKQTRVKMLTLFEESNLDQKVSDLINSYLSEAAQIAAKLHLTEYAHCLSSMRLPIVNYSSLESKNIKT</sequence>
<dbReference type="InterPro" id="IPR008949">
    <property type="entry name" value="Isoprenoid_synthase_dom_sf"/>
</dbReference>
<dbReference type="RefSeq" id="WP_010572063.1">
    <property type="nucleotide sequence ID" value="NZ_AHMO02000008.1"/>
</dbReference>
<dbReference type="CDD" id="cd00385">
    <property type="entry name" value="Isoprenoid_Biosyn_C1"/>
    <property type="match status" value="1"/>
</dbReference>
<dbReference type="EMBL" id="AHMO02000008">
    <property type="protein sequence ID" value="EQA45499.1"/>
    <property type="molecule type" value="Genomic_DNA"/>
</dbReference>
<reference evidence="1" key="1">
    <citation type="submission" date="2013-05" db="EMBL/GenBank/DDBJ databases">
        <authorList>
            <person name="Harkins D.M."/>
            <person name="Durkin A.S."/>
            <person name="Brinkac L.M."/>
            <person name="Haft D.H."/>
            <person name="Selengut J.D."/>
            <person name="Sanka R."/>
            <person name="DePew J."/>
            <person name="Purushe J."/>
            <person name="Hartskeerl R.A."/>
            <person name="Ahmed A."/>
            <person name="van der Linden H."/>
            <person name="Goris M.G.A."/>
            <person name="Vinetz J.M."/>
            <person name="Sutton G.G."/>
            <person name="Nierman W.C."/>
            <person name="Fouts D.E."/>
        </authorList>
    </citation>
    <scope>NUCLEOTIDE SEQUENCE [LARGE SCALE GENOMIC DNA]</scope>
    <source>
        <strain evidence="1">5399</strain>
    </source>
</reference>
<protein>
    <submittedName>
        <fullName evidence="1">Uncharacterized protein</fullName>
    </submittedName>
</protein>
<dbReference type="OrthoDB" id="318712at2"/>
<comment type="caution">
    <text evidence="1">The sequence shown here is derived from an EMBL/GenBank/DDBJ whole genome shotgun (WGS) entry which is preliminary data.</text>
</comment>
<dbReference type="AlphaFoldDB" id="T0GF94"/>
<gene>
    <name evidence="1" type="ORF">LEP1GSC050_3980</name>
</gene>